<dbReference type="Pfam" id="PF08490">
    <property type="entry name" value="DUF1744"/>
    <property type="match status" value="1"/>
</dbReference>
<dbReference type="InterPro" id="IPR012337">
    <property type="entry name" value="RNaseH-like_sf"/>
</dbReference>
<dbReference type="InterPro" id="IPR029703">
    <property type="entry name" value="POL2"/>
</dbReference>
<keyword evidence="14 15" id="KW-0539">Nucleus</keyword>
<dbReference type="InterPro" id="IPR006133">
    <property type="entry name" value="DNA-dir_DNA_pol_B_exonuc"/>
</dbReference>
<comment type="caution">
    <text evidence="18">The sequence shown here is derived from an EMBL/GenBank/DDBJ whole genome shotgun (WGS) entry which is preliminary data.</text>
</comment>
<dbReference type="Gene3D" id="3.30.420.10">
    <property type="entry name" value="Ribonuclease H-like superfamily/Ribonuclease H"/>
    <property type="match status" value="1"/>
</dbReference>
<dbReference type="InterPro" id="IPR006172">
    <property type="entry name" value="DNA-dir_DNA_pol_B"/>
</dbReference>
<dbReference type="PANTHER" id="PTHR10670">
    <property type="entry name" value="DNA POLYMERASE EPSILON CATALYTIC SUBUNIT A"/>
    <property type="match status" value="1"/>
</dbReference>
<evidence type="ECO:0000256" key="5">
    <source>
        <dbReference type="ARBA" id="ARBA00022695"/>
    </source>
</evidence>
<keyword evidence="3 15" id="KW-0004">4Fe-4S</keyword>
<dbReference type="Gene3D" id="1.10.132.60">
    <property type="entry name" value="DNA polymerase family B, C-terminal domain"/>
    <property type="match status" value="1"/>
</dbReference>
<protein>
    <recommendedName>
        <fullName evidence="15">DNA polymerase epsilon catalytic subunit</fullName>
        <ecNumber evidence="15">2.7.7.7</ecNumber>
    </recommendedName>
</protein>
<reference evidence="18 19" key="1">
    <citation type="submission" date="2023-08" db="EMBL/GenBank/DDBJ databases">
        <title>A Necator americanus chromosomal reference genome.</title>
        <authorList>
            <person name="Ilik V."/>
            <person name="Petrzelkova K.J."/>
            <person name="Pardy F."/>
            <person name="Fuh T."/>
            <person name="Niatou-Singa F.S."/>
            <person name="Gouil Q."/>
            <person name="Baker L."/>
            <person name="Ritchie M.E."/>
            <person name="Jex A.R."/>
            <person name="Gazzola D."/>
            <person name="Li H."/>
            <person name="Toshio Fujiwara R."/>
            <person name="Zhan B."/>
            <person name="Aroian R.V."/>
            <person name="Pafco B."/>
            <person name="Schwarz E.M."/>
        </authorList>
    </citation>
    <scope>NUCLEOTIDE SEQUENCE [LARGE SCALE GENOMIC DNA]</scope>
    <source>
        <strain evidence="18 19">Aroian</strain>
        <tissue evidence="18">Whole animal</tissue>
    </source>
</reference>
<comment type="cofactor">
    <cofactor evidence="15">
        <name>[4Fe-4S] cluster</name>
        <dbReference type="ChEBI" id="CHEBI:49883"/>
    </cofactor>
</comment>
<dbReference type="CDD" id="cd05535">
    <property type="entry name" value="POLBc_epsilon"/>
    <property type="match status" value="1"/>
</dbReference>
<keyword evidence="6 15" id="KW-0235">DNA replication</keyword>
<dbReference type="InterPro" id="IPR036397">
    <property type="entry name" value="RNaseH_sf"/>
</dbReference>
<evidence type="ECO:0000256" key="12">
    <source>
        <dbReference type="ARBA" id="ARBA00023014"/>
    </source>
</evidence>
<dbReference type="Pfam" id="PF22912">
    <property type="entry name" value="zf-DPOE"/>
    <property type="match status" value="1"/>
</dbReference>
<keyword evidence="11 15" id="KW-0408">Iron</keyword>
<evidence type="ECO:0000256" key="4">
    <source>
        <dbReference type="ARBA" id="ARBA00022679"/>
    </source>
</evidence>
<evidence type="ECO:0000256" key="10">
    <source>
        <dbReference type="ARBA" id="ARBA00022932"/>
    </source>
</evidence>
<keyword evidence="9 15" id="KW-0862">Zinc</keyword>
<dbReference type="Pfam" id="PF22634">
    <property type="entry name" value="POL2_thumb"/>
    <property type="match status" value="1"/>
</dbReference>
<evidence type="ECO:0000256" key="7">
    <source>
        <dbReference type="ARBA" id="ARBA00022723"/>
    </source>
</evidence>
<evidence type="ECO:0000256" key="15">
    <source>
        <dbReference type="RuleBase" id="RU365029"/>
    </source>
</evidence>
<dbReference type="Pfam" id="PF23250">
    <property type="entry name" value="zf_DPOE_2"/>
    <property type="match status" value="1"/>
</dbReference>
<dbReference type="EMBL" id="JAVFWL010000001">
    <property type="protein sequence ID" value="KAK6725986.1"/>
    <property type="molecule type" value="Genomic_DNA"/>
</dbReference>
<sequence>MAENEVEDGLLQLQQVETDGNYEERVRRVKFNDIIDSKFGFDRYTGTTERDAWLINFQPAELIDEHTKAIISAVDFYFVQGNGERFKISYPFRPYFYISTADGAEHQVASFLTKKYAGFLAIDIMDKEDLDLKNHLSGLKKTYLKLSFPSTSELMKVKKDLMPHINKNKERIKKESQYCSYLARNMGGSKYDVQDSDVFSDILDIREYDVPYHMRVAIDEKYFVGKWYTVRGIAANRKPSIICHPTLIDPIDPVVLAFDIETTKLPLKFPDSATDEIMMISYMIDGKGFLIINRDIVSADIESFEYTPKEEYKGKFFIFNEPDETATIKRFFDHILEVKPNVIVTYNGDFFDWPFVETRAQIRGIDMREEIGFAKDSLDEFKNRNCIHMDAFRWVKRDSYLPVGSQNLKAVAKAKLRYDPVEVDPEEMCKMAREDPQSLANYSVSDAVATYYLYMKYVHPFVFALCTIIPLGPDDVLRKGSGTLCEALLMVEAFHNNIVFPNKFTGDGEAKMTKDGHRIESETYVGGHVEALEAGVFRADIPCKFRLTPAALKSLRDSVPETIEKELIREFGIPLENVVDFEERCAEVQETFDSLLAIPARMENPRIYHLDVGAMYPNIILTNRLQPCAMVNEEICMACTYNRPDAKCKRAMNWEWRGELTPATRGELQQIIQQLEGETFGKPAKAFHQLERAERQSIEKKRVQDYSRRVYGRAHLTRLEMRQTTICQRENAFYVNTVKAFRDRRYDYKELLKKAKGSLDEISKDDIAGIKAAQGRVVLYESLQLAHKCILNSFYGYVMRKGSRWFSMEMAGIVCHTGANIITEARKLVEQIGKPLELDTDGIWCLLPASFPENITFKLQNHKRKSVTVSYPGAMLNAVVNAGFTNDQYHNLQPDGSYTISKENSIFFEVDGPYQCMVLPASKEEGKKLKKRYAVFNLDGSLAELKGFEVKRRGELNIIKHFQSAVFKAFLRGTTLAEVYESASREADYWLDVLFSKGGALTDTELFDLISENRSMSRKLEDYGAQKSTSISTAKRLAEFLGADMVKDAGLACKFVISRHPLGSPVTERAVPIAIFYADEKVRLHYLKQWTKQPTLTMEKTNIRELLDWDYYIERLGSCIQKIITIPATLQGLHNPVPRIAHPDWLDNKIKNRFDALRQPRITDIFEKRAPEETSLGINGHGKRCHETDEDQEKETRRDEDKENEPKKQKQINEVASAAVANSTTLEKKSLAHDGFDEWLKYLKKKWRILKLSKVHSRREKASTLVERMISQTRDAMRDRTWQILSLEETRTPGIYNIWVALEGHMDRFQLRIPRSVIINEKEPIKGREVIRRVLPHHKPVHYLYEYIITGSTEQKLMDEINEKLCSSRVEGIYEAQTPLVFRAMTQIGCLCRPMAPPIGGVYSLEALKTIPLSSSQTCYLSDDSFRTVFLYKFAQDTRQVWAVVDSTASTGSFFIVQRGDVTMPNMDRIYAQAYEDEKDQFVSTCDIQAKIKFTTRHFRVVAEAEKEVNKAIRMSREATTKTTLLCMLVDEEPKEMMKRIVHLSLFPHVRIHVQEPHSLLNVIEWQRVVAKRICKHYFNSFIYVKDYADWARYLHVPIGSVPSDAGIFGLDLFFARNLQRAGHVLWASPSSRPDLGGKELDDLRLTSDWKPLTQDETVLLNNPSFCGSICVEFQVEAVAVTALVQRGRLLEAEGADDTVAFDSTAALPSDAYSGLRNTISAFDEGAAIDAALKILKQMLTDCVRDIAQGGNKRADEVVMSLSRWLRSPNSLLFDPAITRSVSILERKLILLLAAECERLGAKIIHATPTKLVLDTGKRELEQGSAFTELLLQSLGQNPLFAALHMAPVHTWTTLLWYDGYNNTGVCEKMVEHNSGDNETSRESQRKTETRHHWRLADDLPNEGAVQEEFRKIVTGYVMLYMQQQTKEDFDMEAALTFRHNLVKQHIGHRLFRVVSKLVSQRSTYYAAASLVKVICTALSCDSAVEDSVDGLQENLHRILDSKESPPTRDTVYLSNVFCSNCSIATNIDVGDELSWTCKECGQPLDKSVIDETIAERLNTLMTAYLLQDHVCSKCKSIRRDNISKYCDCSGNFVNTIDAADLLRDAKATEEIGEKYDLPLSIEMSRWICAGIEV</sequence>
<keyword evidence="7 15" id="KW-0479">Metal-binding</keyword>
<evidence type="ECO:0000256" key="2">
    <source>
        <dbReference type="ARBA" id="ARBA00005755"/>
    </source>
</evidence>
<keyword evidence="13 15" id="KW-0238">DNA-binding</keyword>
<keyword evidence="8 15" id="KW-0863">Zinc-finger</keyword>
<keyword evidence="10 15" id="KW-0239">DNA-directed DNA polymerase</keyword>
<proteinExistence type="inferred from homology"/>
<keyword evidence="19" id="KW-1185">Reference proteome</keyword>
<keyword evidence="4 15" id="KW-0808">Transferase</keyword>
<evidence type="ECO:0000313" key="19">
    <source>
        <dbReference type="Proteomes" id="UP001303046"/>
    </source>
</evidence>
<evidence type="ECO:0000256" key="11">
    <source>
        <dbReference type="ARBA" id="ARBA00023004"/>
    </source>
</evidence>
<evidence type="ECO:0000256" key="14">
    <source>
        <dbReference type="ARBA" id="ARBA00023242"/>
    </source>
</evidence>
<dbReference type="InterPro" id="IPR042087">
    <property type="entry name" value="DNA_pol_B_thumb"/>
</dbReference>
<evidence type="ECO:0000256" key="3">
    <source>
        <dbReference type="ARBA" id="ARBA00022485"/>
    </source>
</evidence>
<evidence type="ECO:0000259" key="17">
    <source>
        <dbReference type="SMART" id="SM01159"/>
    </source>
</evidence>
<evidence type="ECO:0000256" key="16">
    <source>
        <dbReference type="SAM" id="MobiDB-lite"/>
    </source>
</evidence>
<dbReference type="SUPFAM" id="SSF53098">
    <property type="entry name" value="Ribonuclease H-like"/>
    <property type="match status" value="1"/>
</dbReference>
<dbReference type="Proteomes" id="UP001303046">
    <property type="component" value="Unassembled WGS sequence"/>
</dbReference>
<dbReference type="Gene3D" id="3.30.342.10">
    <property type="entry name" value="DNA Polymerase, chain B, domain 1"/>
    <property type="match status" value="1"/>
</dbReference>
<comment type="catalytic activity">
    <reaction evidence="15">
        <text>DNA(n) + a 2'-deoxyribonucleoside 5'-triphosphate = DNA(n+1) + diphosphate</text>
        <dbReference type="Rhea" id="RHEA:22508"/>
        <dbReference type="Rhea" id="RHEA-COMP:17339"/>
        <dbReference type="Rhea" id="RHEA-COMP:17340"/>
        <dbReference type="ChEBI" id="CHEBI:33019"/>
        <dbReference type="ChEBI" id="CHEBI:61560"/>
        <dbReference type="ChEBI" id="CHEBI:173112"/>
        <dbReference type="EC" id="2.7.7.7"/>
    </reaction>
</comment>
<evidence type="ECO:0000256" key="6">
    <source>
        <dbReference type="ARBA" id="ARBA00022705"/>
    </source>
</evidence>
<dbReference type="InterPro" id="IPR043502">
    <property type="entry name" value="DNA/RNA_pol_sf"/>
</dbReference>
<dbReference type="EC" id="2.7.7.7" evidence="15"/>
<gene>
    <name evidence="18" type="primary">Necator_chrI.g477</name>
    <name evidence="18" type="ORF">RB195_004355</name>
</gene>
<feature type="region of interest" description="Disordered" evidence="16">
    <location>
        <begin position="1169"/>
        <end position="1210"/>
    </location>
</feature>
<dbReference type="InterPro" id="IPR023211">
    <property type="entry name" value="DNA_pol_palm_dom_sf"/>
</dbReference>
<feature type="domain" description="DNA polymerase epsilon catalytic subunit A C-terminal" evidence="17">
    <location>
        <begin position="1466"/>
        <end position="1866"/>
    </location>
</feature>
<dbReference type="CDD" id="cd05779">
    <property type="entry name" value="DNA_polB_epsilon_exo"/>
    <property type="match status" value="1"/>
</dbReference>
<dbReference type="PANTHER" id="PTHR10670:SF0">
    <property type="entry name" value="DNA POLYMERASE EPSILON CATALYTIC SUBUNIT A"/>
    <property type="match status" value="1"/>
</dbReference>
<dbReference type="Pfam" id="PF03104">
    <property type="entry name" value="DNA_pol_B_exo1"/>
    <property type="match status" value="1"/>
</dbReference>
<comment type="function">
    <text evidence="15">DNA polymerase II participates in chromosomal DNA replication.</text>
</comment>
<dbReference type="InterPro" id="IPR013697">
    <property type="entry name" value="DNA_pol_e_suA_C"/>
</dbReference>
<dbReference type="SUPFAM" id="SSF56672">
    <property type="entry name" value="DNA/RNA polymerases"/>
    <property type="match status" value="1"/>
</dbReference>
<dbReference type="SMART" id="SM00486">
    <property type="entry name" value="POLBc"/>
    <property type="match status" value="1"/>
</dbReference>
<name>A0ABR1BJN0_NECAM</name>
<evidence type="ECO:0000256" key="8">
    <source>
        <dbReference type="ARBA" id="ARBA00022771"/>
    </source>
</evidence>
<comment type="similarity">
    <text evidence="2 15">Belongs to the DNA polymerase type-B family.</text>
</comment>
<evidence type="ECO:0000256" key="9">
    <source>
        <dbReference type="ARBA" id="ARBA00022833"/>
    </source>
</evidence>
<feature type="compositionally biased region" description="Basic and acidic residues" evidence="16">
    <location>
        <begin position="1194"/>
        <end position="1208"/>
    </location>
</feature>
<dbReference type="InterPro" id="IPR054475">
    <property type="entry name" value="Znf-DPOE"/>
</dbReference>
<organism evidence="18 19">
    <name type="scientific">Necator americanus</name>
    <name type="common">Human hookworm</name>
    <dbReference type="NCBI Taxonomy" id="51031"/>
    <lineage>
        <taxon>Eukaryota</taxon>
        <taxon>Metazoa</taxon>
        <taxon>Ecdysozoa</taxon>
        <taxon>Nematoda</taxon>
        <taxon>Chromadorea</taxon>
        <taxon>Rhabditida</taxon>
        <taxon>Rhabditina</taxon>
        <taxon>Rhabditomorpha</taxon>
        <taxon>Strongyloidea</taxon>
        <taxon>Ancylostomatidae</taxon>
        <taxon>Bunostominae</taxon>
        <taxon>Necator</taxon>
    </lineage>
</organism>
<evidence type="ECO:0000313" key="18">
    <source>
        <dbReference type="EMBL" id="KAK6725986.1"/>
    </source>
</evidence>
<dbReference type="SMART" id="SM01159">
    <property type="entry name" value="DUF1744"/>
    <property type="match status" value="1"/>
</dbReference>
<evidence type="ECO:0000256" key="1">
    <source>
        <dbReference type="ARBA" id="ARBA00004123"/>
    </source>
</evidence>
<comment type="subcellular location">
    <subcellularLocation>
        <location evidence="1 15">Nucleus</location>
    </subcellularLocation>
</comment>
<accession>A0ABR1BJN0</accession>
<keyword evidence="5 15" id="KW-0548">Nucleotidyltransferase</keyword>
<keyword evidence="12 15" id="KW-0411">Iron-sulfur</keyword>
<dbReference type="InterPro" id="IPR055191">
    <property type="entry name" value="POL2_thumb"/>
</dbReference>
<dbReference type="Gene3D" id="3.90.1600.10">
    <property type="entry name" value="Palm domain of DNA polymerase"/>
    <property type="match status" value="1"/>
</dbReference>
<evidence type="ECO:0000256" key="13">
    <source>
        <dbReference type="ARBA" id="ARBA00023125"/>
    </source>
</evidence>